<evidence type="ECO:0000259" key="8">
    <source>
        <dbReference type="Pfam" id="PF22222"/>
    </source>
</evidence>
<feature type="site" description="Binds DNA protospacer adjacent motif (PAM)" evidence="3">
    <location>
        <position position="570"/>
    </location>
</feature>
<feature type="active site" description="For pre-crRNA processing" evidence="1">
    <location>
        <position position="800"/>
    </location>
</feature>
<reference evidence="9" key="1">
    <citation type="journal article" date="2021" name="PeerJ">
        <title>Extensive microbial diversity within the chicken gut microbiome revealed by metagenomics and culture.</title>
        <authorList>
            <person name="Gilroy R."/>
            <person name="Ravi A."/>
            <person name="Getino M."/>
            <person name="Pursley I."/>
            <person name="Horton D.L."/>
            <person name="Alikhan N.F."/>
            <person name="Baker D."/>
            <person name="Gharbi K."/>
            <person name="Hall N."/>
            <person name="Watson M."/>
            <person name="Adriaenssens E.M."/>
            <person name="Foster-Nyarko E."/>
            <person name="Jarju S."/>
            <person name="Secka A."/>
            <person name="Antonio M."/>
            <person name="Oren A."/>
            <person name="Chaudhuri R.R."/>
            <person name="La Ragione R."/>
            <person name="Hildebrand F."/>
            <person name="Pallen M.J."/>
        </authorList>
    </citation>
    <scope>NUCLEOTIDE SEQUENCE</scope>
    <source>
        <strain evidence="9">ChiHjej9B8-1298</strain>
    </source>
</reference>
<feature type="domain" description="Cas12a PI" evidence="8">
    <location>
        <begin position="619"/>
        <end position="709"/>
    </location>
</feature>
<evidence type="ECO:0000256" key="3">
    <source>
        <dbReference type="PIRSR" id="PIRSR627620-3"/>
    </source>
</evidence>
<name>A0A9D2J165_9BACE</name>
<dbReference type="Pfam" id="PF21918">
    <property type="entry name" value="cas_Cpf1_2nd"/>
    <property type="match status" value="1"/>
</dbReference>
<feature type="active site" description="For pre-crRNA processing" evidence="1">
    <location>
        <position position="791"/>
    </location>
</feature>
<proteinExistence type="predicted"/>
<dbReference type="Pfam" id="PF18501">
    <property type="entry name" value="REC1"/>
    <property type="match status" value="1"/>
</dbReference>
<feature type="site" description="Binds Target strand DNA; via amide nitrogen" evidence="3">
    <location>
        <position position="773"/>
    </location>
</feature>
<evidence type="ECO:0000313" key="10">
    <source>
        <dbReference type="Proteomes" id="UP000824028"/>
    </source>
</evidence>
<evidence type="ECO:0000259" key="7">
    <source>
        <dbReference type="Pfam" id="PF21918"/>
    </source>
</evidence>
<feature type="domain" description="Cas12a REC2" evidence="7">
    <location>
        <begin position="309"/>
        <end position="544"/>
    </location>
</feature>
<feature type="region of interest" description="Binds crRNA alone and in crRNA-target DNA heteroduplex" evidence="2">
    <location>
        <begin position="47"/>
        <end position="51"/>
    </location>
</feature>
<comment type="caution">
    <text evidence="9">The sequence shown here is derived from an EMBL/GenBank/DDBJ whole genome shotgun (WGS) entry which is preliminary data.</text>
</comment>
<evidence type="ECO:0000313" key="9">
    <source>
        <dbReference type="EMBL" id="HIZ33200.1"/>
    </source>
</evidence>
<dbReference type="Proteomes" id="UP000824028">
    <property type="component" value="Unassembled WGS sequence"/>
</dbReference>
<feature type="active site" description="For DNase activity of RuvC domain" evidence="1">
    <location>
        <position position="951"/>
    </location>
</feature>
<dbReference type="Pfam" id="PF18516">
    <property type="entry name" value="RuvC_1"/>
    <property type="match status" value="1"/>
</dbReference>
<evidence type="ECO:0000259" key="4">
    <source>
        <dbReference type="Pfam" id="PF18501"/>
    </source>
</evidence>
<feature type="domain" description="Cas12a REC1" evidence="4">
    <location>
        <begin position="48"/>
        <end position="293"/>
    </location>
</feature>
<feature type="active site" description="For DNase activity of RuvC domain" evidence="1">
    <location>
        <position position="1210"/>
    </location>
</feature>
<gene>
    <name evidence="9" type="primary">cas12a</name>
    <name evidence="9" type="ORF">H9814_06650</name>
</gene>
<evidence type="ECO:0000256" key="2">
    <source>
        <dbReference type="PIRSR" id="PIRSR627620-2"/>
    </source>
</evidence>
<reference evidence="9" key="2">
    <citation type="submission" date="2021-04" db="EMBL/GenBank/DDBJ databases">
        <authorList>
            <person name="Gilroy R."/>
        </authorList>
    </citation>
    <scope>NUCLEOTIDE SEQUENCE</scope>
    <source>
        <strain evidence="9">ChiHjej9B8-1298</strain>
    </source>
</reference>
<dbReference type="InterPro" id="IPR027620">
    <property type="entry name" value="Cas12a"/>
</dbReference>
<organism evidence="9 10">
    <name type="scientific">Candidatus Bacteroides merdigallinarum</name>
    <dbReference type="NCBI Taxonomy" id="2838473"/>
    <lineage>
        <taxon>Bacteria</taxon>
        <taxon>Pseudomonadati</taxon>
        <taxon>Bacteroidota</taxon>
        <taxon>Bacteroidia</taxon>
        <taxon>Bacteroidales</taxon>
        <taxon>Bacteroidaceae</taxon>
        <taxon>Bacteroides</taxon>
    </lineage>
</organism>
<feature type="region of interest" description="Binds crRNA" evidence="2">
    <location>
        <begin position="548"/>
        <end position="552"/>
    </location>
</feature>
<feature type="region of interest" description="Binds crRNA in crRNA-target DNA heteroduplex" evidence="2">
    <location>
        <begin position="291"/>
        <end position="294"/>
    </location>
</feature>
<dbReference type="NCBIfam" id="TIGR04330">
    <property type="entry name" value="cas_Cpf1"/>
    <property type="match status" value="1"/>
</dbReference>
<feature type="region of interest" description="Binds crRNA" evidence="2">
    <location>
        <begin position="738"/>
        <end position="741"/>
    </location>
</feature>
<dbReference type="InterPro" id="IPR053993">
    <property type="entry name" value="Cas12a_PI"/>
</dbReference>
<feature type="site" description="Binds DNA in crRNA-target DNA heteroduplex" evidence="3">
    <location>
        <position position="546"/>
    </location>
</feature>
<feature type="active site" description="For DNase activity of RuvC domain" evidence="1">
    <location>
        <position position="864"/>
    </location>
</feature>
<feature type="site" description="Binds crRNA alone and in crRNA-target DNA heteroduplex" evidence="3">
    <location>
        <position position="16"/>
    </location>
</feature>
<dbReference type="InterPro" id="IPR040787">
    <property type="entry name" value="Cas12a_REC1"/>
</dbReference>
<dbReference type="Pfam" id="PF18510">
    <property type="entry name" value="NUC"/>
    <property type="match status" value="1"/>
</dbReference>
<feature type="domain" description="Cas12a RuvC nuclease" evidence="6">
    <location>
        <begin position="839"/>
        <end position="1254"/>
    </location>
</feature>
<dbReference type="AlphaFoldDB" id="A0A9D2J165"/>
<feature type="active site" description="For pre-crRNA processing" evidence="1">
    <location>
        <position position="817"/>
    </location>
</feature>
<feature type="site" description="Binds PAM" evidence="3">
    <location>
        <position position="627"/>
    </location>
</feature>
<dbReference type="Pfam" id="PF22222">
    <property type="entry name" value="Cpf1_PI-like"/>
    <property type="match status" value="1"/>
</dbReference>
<accession>A0A9D2J165</accession>
<sequence>MKRFREFTNLYPISKTLRFSLIPVGKTMEHIIASGLLEQDEHRANSYEKVKKIIDRYHKWYIENTLKNFRLKYTDEGHHDSLEEYYTFYMAGSKEETQQKLFDNIRENLRKQISERLTNNEQFKRIGKQQLIKEDLLHFVTSPEEKALVSEFKDFTTYFTGFHENRRNMYVADAKSTAIAYRLIHENLPKFIDNIQVFDKVATTIIADNFQTIYTHFAEYLNVCEINEMFRLDYFNTLLTQSQIDAYNAVIGGKVLEDGSKVQGLNEYINLYNQQQVDKHDRLPRFKPLFKQILSDRETLSWLSEEFDSDEKLLNAVRQYFEDTNKLLSNEPTEEEASLKQLLEKITDYNLQKIYICNDLQLTDISQKIFGDWSIIRQVFAEDFERNNPPKKRESKEKYEERKEKSLKACRVLSIAEIDEKLDLSGKPSEQRVRCHFSQLGKEENENGQSENLFDRIAKQYEETKDLLYTPYPKDKNLTQDKLNTEKIKNLLDAVKDLQYFVKPLLGKDTESDKDEKFYGEFIPMWEELDKITLLYNKVRNYLTRKPYSVEKIKLNFENSTLMDGWDVNKESDNTTVILRKGGLYYLAIMNKHHNQVFKPKNTPSSGDCYEKMVYKLLPGANKMLPKVFFSKSRINEFNPSASICENYDKGTHKKGPNFSLKDCHDLIDFFKASINKHEDWNKFGFHFSETESYQDLSNFYREVEQQGYKISFCKVSENYIHQLVDEGKIYLFKIYNKDFSPYSKGTPNMHTIYWKMLFDERNLKDVVFKLNGQAEVFFRKASLKYEHPTHPARIPITNKNSNAIKKESVFEYDLIKNKRYTVDHFQFHVPITLNFKSRGSNNINPIVNEYIRNTEDIHIIGIDRGERHLLYLTLIDSHGNIVEGQQFSLNQIGNTNYHTLLEKREDERTKARQSWQSIENIKELKEGYMSQVIHKIAEMMVTYNAIVVLEDLNMGFKRGRQKVEKQVYQKFEKMLIDKLNYLVDKKKDISESGGALHAYQLTNKFESFQQMGKQNGFLFYVPAWNTSKIDPVTGFVNLFDTRYESVEKVRAFFEKFDQIGYNAEKDWFEFAFDYDKFTLKAEGTRTQWVICTYGSRIETFRNPEKKQNWDSKEVNLTEEFKKLFQVYGITLGPNMKEDIVRRTEKPFFYNDSMDKDASMGLLQLFKLTLQMRNSIANSEIDYLISPVADESGHFFDSRVAGDKLPQNADANGAYNIARKGLWVVEQIKHCENPQKIRLAISNKEWLQFVQNKKQS</sequence>
<dbReference type="InterPro" id="IPR040882">
    <property type="entry name" value="Cas12a_NUC"/>
</dbReference>
<feature type="site" description="Binds Target strand DNA" evidence="3">
    <location>
        <position position="623"/>
    </location>
</feature>
<evidence type="ECO:0000256" key="1">
    <source>
        <dbReference type="PIRSR" id="PIRSR627620-1"/>
    </source>
</evidence>
<dbReference type="InterPro" id="IPR054116">
    <property type="entry name" value="Cas12a_REC2"/>
</dbReference>
<dbReference type="InterPro" id="IPR040852">
    <property type="entry name" value="RuvC_1"/>
</dbReference>
<evidence type="ECO:0000259" key="6">
    <source>
        <dbReference type="Pfam" id="PF18516"/>
    </source>
</evidence>
<protein>
    <submittedName>
        <fullName evidence="9">Type V CRISPR-associated protein Cas12a/Cpf1</fullName>
    </submittedName>
</protein>
<evidence type="ECO:0000259" key="5">
    <source>
        <dbReference type="Pfam" id="PF18510"/>
    </source>
</evidence>
<feature type="region of interest" description="Binds DNA in crRNA-target DNA heteroduplex" evidence="2">
    <location>
        <begin position="266"/>
        <end position="270"/>
    </location>
</feature>
<dbReference type="EMBL" id="DXBX01000051">
    <property type="protein sequence ID" value="HIZ33200.1"/>
    <property type="molecule type" value="Genomic_DNA"/>
</dbReference>
<feature type="domain" description="Cas12a nuclease" evidence="5">
    <location>
        <begin position="1030"/>
        <end position="1199"/>
    </location>
</feature>
<feature type="site" description="Binds crRNA" evidence="3">
    <location>
        <position position="780"/>
    </location>
</feature>
<feature type="region of interest" description="Binds crRNA alone and in crRNA-target DNA heteroduplex" evidence="2">
    <location>
        <begin position="162"/>
        <end position="166"/>
    </location>
</feature>